<organism evidence="2 3">
    <name type="scientific">Pleurodeles waltl</name>
    <name type="common">Iberian ribbed newt</name>
    <dbReference type="NCBI Taxonomy" id="8319"/>
    <lineage>
        <taxon>Eukaryota</taxon>
        <taxon>Metazoa</taxon>
        <taxon>Chordata</taxon>
        <taxon>Craniata</taxon>
        <taxon>Vertebrata</taxon>
        <taxon>Euteleostomi</taxon>
        <taxon>Amphibia</taxon>
        <taxon>Batrachia</taxon>
        <taxon>Caudata</taxon>
        <taxon>Salamandroidea</taxon>
        <taxon>Salamandridae</taxon>
        <taxon>Pleurodelinae</taxon>
        <taxon>Pleurodeles</taxon>
    </lineage>
</organism>
<dbReference type="EMBL" id="JANPWB010000009">
    <property type="protein sequence ID" value="KAJ1153526.1"/>
    <property type="molecule type" value="Genomic_DNA"/>
</dbReference>
<comment type="caution">
    <text evidence="2">The sequence shown here is derived from an EMBL/GenBank/DDBJ whole genome shotgun (WGS) entry which is preliminary data.</text>
</comment>
<feature type="region of interest" description="Disordered" evidence="1">
    <location>
        <begin position="56"/>
        <end position="91"/>
    </location>
</feature>
<reference evidence="2" key="1">
    <citation type="journal article" date="2022" name="bioRxiv">
        <title>Sequencing and chromosome-scale assembly of the giantPleurodeles waltlgenome.</title>
        <authorList>
            <person name="Brown T."/>
            <person name="Elewa A."/>
            <person name="Iarovenko S."/>
            <person name="Subramanian E."/>
            <person name="Araus A.J."/>
            <person name="Petzold A."/>
            <person name="Susuki M."/>
            <person name="Suzuki K.-i.T."/>
            <person name="Hayashi T."/>
            <person name="Toyoda A."/>
            <person name="Oliveira C."/>
            <person name="Osipova E."/>
            <person name="Leigh N.D."/>
            <person name="Simon A."/>
            <person name="Yun M.H."/>
        </authorList>
    </citation>
    <scope>NUCLEOTIDE SEQUENCE</scope>
    <source>
        <strain evidence="2">20211129_DDA</strain>
        <tissue evidence="2">Liver</tissue>
    </source>
</reference>
<dbReference type="AlphaFoldDB" id="A0AAV7RM27"/>
<accession>A0AAV7RM27</accession>
<protein>
    <submittedName>
        <fullName evidence="2">Uncharacterized protein</fullName>
    </submittedName>
</protein>
<evidence type="ECO:0000256" key="1">
    <source>
        <dbReference type="SAM" id="MobiDB-lite"/>
    </source>
</evidence>
<gene>
    <name evidence="2" type="ORF">NDU88_006285</name>
</gene>
<sequence length="199" mass="21642">MLQGHPRGDPLSHLSLLFQVLYPVFAPRPTQTEPRPEGFVPGRQLARARWLFTSRSRSRAVSPQPRSYPCTSLDGSGGGPPTPQGRPRGTGVLSLLRPDSWPLSSRLGLSRARSRRRPPSWFLVVAGETRSFLPNRCSSFTGVFTALVRRISAQWIVSCRSFLGLGDAIISAGPLSGLRSVALGVQLHRLQATPPSSVP</sequence>
<name>A0AAV7RM27_PLEWA</name>
<evidence type="ECO:0000313" key="3">
    <source>
        <dbReference type="Proteomes" id="UP001066276"/>
    </source>
</evidence>
<keyword evidence="3" id="KW-1185">Reference proteome</keyword>
<dbReference type="Proteomes" id="UP001066276">
    <property type="component" value="Chromosome 5"/>
</dbReference>
<evidence type="ECO:0000313" key="2">
    <source>
        <dbReference type="EMBL" id="KAJ1153526.1"/>
    </source>
</evidence>
<feature type="compositionally biased region" description="Polar residues" evidence="1">
    <location>
        <begin position="56"/>
        <end position="74"/>
    </location>
</feature>
<proteinExistence type="predicted"/>